<gene>
    <name evidence="1" type="ORF">J3Q64DRAFT_1815278</name>
</gene>
<protein>
    <submittedName>
        <fullName evidence="1">Uncharacterized protein</fullName>
    </submittedName>
</protein>
<organism evidence="1 2">
    <name type="scientific">Phycomyces blakesleeanus</name>
    <dbReference type="NCBI Taxonomy" id="4837"/>
    <lineage>
        <taxon>Eukaryota</taxon>
        <taxon>Fungi</taxon>
        <taxon>Fungi incertae sedis</taxon>
        <taxon>Mucoromycota</taxon>
        <taxon>Mucoromycotina</taxon>
        <taxon>Mucoromycetes</taxon>
        <taxon>Mucorales</taxon>
        <taxon>Phycomycetaceae</taxon>
        <taxon>Phycomyces</taxon>
    </lineage>
</organism>
<sequence>MTQPSQRKKTFNFHPATVKPASKLVKITGEIVSALQPILTIVKDDLISDQTNVLSLKLYPTAHNLIVIALKAQLADLPRFLWTFEHKNDLDKDDTIFVNIIQCVLADFYRKSQRSPHYQSKYERTFWIDRVVHIFRALGNHSQLLGFQWCKIPTEEHMEFILDPHTLKRNVSNNFHDDVGYDDRNRNRLEGVKHSNNDAIKIVHTSIELLDSVIQRHIFASFANLCLIKSFCVQCSCINITLSITTLDPENDDIPTKYDNRASWASVFELV</sequence>
<name>A0ABR3AQF7_PHYBL</name>
<dbReference type="Proteomes" id="UP001448207">
    <property type="component" value="Unassembled WGS sequence"/>
</dbReference>
<evidence type="ECO:0000313" key="1">
    <source>
        <dbReference type="EMBL" id="KAL0080246.1"/>
    </source>
</evidence>
<dbReference type="EMBL" id="JBCLYO010000020">
    <property type="protein sequence ID" value="KAL0080246.1"/>
    <property type="molecule type" value="Genomic_DNA"/>
</dbReference>
<proteinExistence type="predicted"/>
<accession>A0ABR3AQF7</accession>
<evidence type="ECO:0000313" key="2">
    <source>
        <dbReference type="Proteomes" id="UP001448207"/>
    </source>
</evidence>
<keyword evidence="2" id="KW-1185">Reference proteome</keyword>
<reference evidence="1 2" key="1">
    <citation type="submission" date="2024-04" db="EMBL/GenBank/DDBJ databases">
        <title>Symmetric and asymmetric DNA N6-adenine methylation regulates different biological responses in Mucorales.</title>
        <authorList>
            <consortium name="Lawrence Berkeley National Laboratory"/>
            <person name="Lax C."/>
            <person name="Mondo S.J."/>
            <person name="Osorio-Concepcion M."/>
            <person name="Muszewska A."/>
            <person name="Corrochano-Luque M."/>
            <person name="Gutierrez G."/>
            <person name="Riley R."/>
            <person name="Lipzen A."/>
            <person name="Guo J."/>
            <person name="Hundley H."/>
            <person name="Amirebrahimi M."/>
            <person name="Ng V."/>
            <person name="Lorenzo-Gutierrez D."/>
            <person name="Binder U."/>
            <person name="Yang J."/>
            <person name="Song Y."/>
            <person name="Canovas D."/>
            <person name="Navarro E."/>
            <person name="Freitag M."/>
            <person name="Gabaldon T."/>
            <person name="Grigoriev I.V."/>
            <person name="Corrochano L.M."/>
            <person name="Nicolas F.E."/>
            <person name="Garre V."/>
        </authorList>
    </citation>
    <scope>NUCLEOTIDE SEQUENCE [LARGE SCALE GENOMIC DNA]</scope>
    <source>
        <strain evidence="1 2">L51</strain>
    </source>
</reference>
<comment type="caution">
    <text evidence="1">The sequence shown here is derived from an EMBL/GenBank/DDBJ whole genome shotgun (WGS) entry which is preliminary data.</text>
</comment>